<dbReference type="SUPFAM" id="SSF55874">
    <property type="entry name" value="ATPase domain of HSP90 chaperone/DNA topoisomerase II/histidine kinase"/>
    <property type="match status" value="1"/>
</dbReference>
<accession>A0A1B2ENV2</accession>
<dbReference type="PRINTS" id="PR00344">
    <property type="entry name" value="BCTRLSENSOR"/>
</dbReference>
<name>A0A1B2ENV2_9HYPH</name>
<evidence type="ECO:0000313" key="5">
    <source>
        <dbReference type="EMBL" id="ANY81502.1"/>
    </source>
</evidence>
<organism evidence="5">
    <name type="scientific">Microvirga ossetica</name>
    <dbReference type="NCBI Taxonomy" id="1882682"/>
    <lineage>
        <taxon>Bacteria</taxon>
        <taxon>Pseudomonadati</taxon>
        <taxon>Pseudomonadota</taxon>
        <taxon>Alphaproteobacteria</taxon>
        <taxon>Hyphomicrobiales</taxon>
        <taxon>Methylobacteriaceae</taxon>
        <taxon>Microvirga</taxon>
    </lineage>
</organism>
<dbReference type="RefSeq" id="WP_237050119.1">
    <property type="nucleotide sequence ID" value="NZ_CP016616.1"/>
</dbReference>
<reference evidence="5" key="1">
    <citation type="submission" date="2016-07" db="EMBL/GenBank/DDBJ databases">
        <title>Microvirga ossetica sp. nov. a new species of rhizobia isolated from root nodules of the legume species Vicia alpestris Steven originated from North Ossetia region in the Caucasus.</title>
        <authorList>
            <person name="Safronova V.I."/>
            <person name="Kuznetsova I.G."/>
            <person name="Sazanova A.L."/>
            <person name="Belimov A."/>
            <person name="Andronov E."/>
            <person name="Osledkin Y.S."/>
            <person name="Onishchuk O.P."/>
            <person name="Kurchak O.N."/>
            <person name="Shaposhnikov A.I."/>
            <person name="Willems A."/>
            <person name="Tikhonovich I.A."/>
        </authorList>
    </citation>
    <scope>NUCLEOTIDE SEQUENCE [LARGE SCALE GENOMIC DNA]</scope>
    <source>
        <strain evidence="5">V5/3M</strain>
    </source>
</reference>
<feature type="domain" description="Histidine kinase/HSP90-like ATPase" evidence="4">
    <location>
        <begin position="3"/>
        <end position="46"/>
    </location>
</feature>
<dbReference type="GO" id="GO:0004673">
    <property type="term" value="F:protein histidine kinase activity"/>
    <property type="evidence" value="ECO:0007669"/>
    <property type="project" value="UniProtKB-EC"/>
</dbReference>
<dbReference type="Gene3D" id="3.30.565.10">
    <property type="entry name" value="Histidine kinase-like ATPase, C-terminal domain"/>
    <property type="match status" value="1"/>
</dbReference>
<proteinExistence type="predicted"/>
<dbReference type="Pfam" id="PF02518">
    <property type="entry name" value="HATPase_c"/>
    <property type="match status" value="1"/>
</dbReference>
<evidence type="ECO:0000256" key="2">
    <source>
        <dbReference type="ARBA" id="ARBA00012438"/>
    </source>
</evidence>
<comment type="catalytic activity">
    <reaction evidence="1">
        <text>ATP + protein L-histidine = ADP + protein N-phospho-L-histidine.</text>
        <dbReference type="EC" id="2.7.13.3"/>
    </reaction>
</comment>
<evidence type="ECO:0000256" key="1">
    <source>
        <dbReference type="ARBA" id="ARBA00000085"/>
    </source>
</evidence>
<feature type="region of interest" description="Disordered" evidence="3">
    <location>
        <begin position="50"/>
        <end position="70"/>
    </location>
</feature>
<dbReference type="InterPro" id="IPR003594">
    <property type="entry name" value="HATPase_dom"/>
</dbReference>
<dbReference type="InterPro" id="IPR036890">
    <property type="entry name" value="HATPase_C_sf"/>
</dbReference>
<dbReference type="EC" id="2.7.13.3" evidence="2"/>
<dbReference type="KEGG" id="moc:BB934_27430"/>
<evidence type="ECO:0000259" key="4">
    <source>
        <dbReference type="Pfam" id="PF02518"/>
    </source>
</evidence>
<gene>
    <name evidence="5" type="ORF">BB934_27430</name>
</gene>
<evidence type="ECO:0000256" key="3">
    <source>
        <dbReference type="SAM" id="MobiDB-lite"/>
    </source>
</evidence>
<dbReference type="AlphaFoldDB" id="A0A1B2ENV2"/>
<dbReference type="InterPro" id="IPR004358">
    <property type="entry name" value="Sig_transdc_His_kin-like_C"/>
</dbReference>
<dbReference type="EMBL" id="CP016616">
    <property type="protein sequence ID" value="ANY81502.1"/>
    <property type="molecule type" value="Genomic_DNA"/>
</dbReference>
<sequence>MTTREGGTGLGLPIVAKILEDHGGGMELADNPAGRGGQVRMWIPKTKQDVSEEASAASSRTTLARQAYER</sequence>
<protein>
    <recommendedName>
        <fullName evidence="2">histidine kinase</fullName>
        <ecNumber evidence="2">2.7.13.3</ecNumber>
    </recommendedName>
</protein>